<evidence type="ECO:0000313" key="1">
    <source>
        <dbReference type="EMBL" id="MDN4164307.1"/>
    </source>
</evidence>
<dbReference type="RefSeq" id="WP_320002833.1">
    <property type="nucleotide sequence ID" value="NZ_JAUHJS010000001.1"/>
</dbReference>
<keyword evidence="2" id="KW-1185">Reference proteome</keyword>
<organism evidence="1 2">
    <name type="scientific">Shiella aurantiaca</name>
    <dbReference type="NCBI Taxonomy" id="3058365"/>
    <lineage>
        <taxon>Bacteria</taxon>
        <taxon>Pseudomonadati</taxon>
        <taxon>Bacteroidota</taxon>
        <taxon>Cytophagia</taxon>
        <taxon>Cytophagales</taxon>
        <taxon>Shiellaceae</taxon>
        <taxon>Shiella</taxon>
    </lineage>
</organism>
<dbReference type="Proteomes" id="UP001168552">
    <property type="component" value="Unassembled WGS sequence"/>
</dbReference>
<evidence type="ECO:0000313" key="2">
    <source>
        <dbReference type="Proteomes" id="UP001168552"/>
    </source>
</evidence>
<gene>
    <name evidence="1" type="ORF">QWY31_02275</name>
</gene>
<dbReference type="EMBL" id="JAUHJS010000001">
    <property type="protein sequence ID" value="MDN4164307.1"/>
    <property type="molecule type" value="Genomic_DNA"/>
</dbReference>
<comment type="caution">
    <text evidence="1">The sequence shown here is derived from an EMBL/GenBank/DDBJ whole genome shotgun (WGS) entry which is preliminary data.</text>
</comment>
<name>A0ABT8F1I2_9BACT</name>
<dbReference type="PROSITE" id="PS51257">
    <property type="entry name" value="PROKAR_LIPOPROTEIN"/>
    <property type="match status" value="1"/>
</dbReference>
<evidence type="ECO:0008006" key="3">
    <source>
        <dbReference type="Google" id="ProtNLM"/>
    </source>
</evidence>
<proteinExistence type="predicted"/>
<protein>
    <recommendedName>
        <fullName evidence="3">Lipoprotein</fullName>
    </recommendedName>
</protein>
<sequence length="167" mass="19412">MKRLLYISFIALIALAGCELQGQEPERPKINSVDFMLVGDTFQRAWYRTYYEVEGVPTFFSQCDSTGTMVLAKTGTNNTTRQVSFLPYSDLCVGSPALTGTWQLRPRETYLPIDSIIIYRRLTNVPFDTIRAKIENIQPGQFSLRYFWKDPVYKTRVQYFETFQSTR</sequence>
<reference evidence="1" key="1">
    <citation type="submission" date="2023-06" db="EMBL/GenBank/DDBJ databases">
        <title>Cytophagales bacterium Strain LB-30, isolated from soil.</title>
        <authorList>
            <person name="Liu B."/>
        </authorList>
    </citation>
    <scope>NUCLEOTIDE SEQUENCE</scope>
    <source>
        <strain evidence="1">LB-30</strain>
    </source>
</reference>
<accession>A0ABT8F1I2</accession>